<feature type="region of interest" description="Disordered" evidence="1">
    <location>
        <begin position="1"/>
        <end position="28"/>
    </location>
</feature>
<proteinExistence type="predicted"/>
<organism evidence="2 3">
    <name type="scientific">Etheostoma spectabile</name>
    <name type="common">orangethroat darter</name>
    <dbReference type="NCBI Taxonomy" id="54343"/>
    <lineage>
        <taxon>Eukaryota</taxon>
        <taxon>Metazoa</taxon>
        <taxon>Chordata</taxon>
        <taxon>Craniata</taxon>
        <taxon>Vertebrata</taxon>
        <taxon>Euteleostomi</taxon>
        <taxon>Actinopterygii</taxon>
        <taxon>Neopterygii</taxon>
        <taxon>Teleostei</taxon>
        <taxon>Neoteleostei</taxon>
        <taxon>Acanthomorphata</taxon>
        <taxon>Eupercaria</taxon>
        <taxon>Perciformes</taxon>
        <taxon>Percoidei</taxon>
        <taxon>Percidae</taxon>
        <taxon>Etheostomatinae</taxon>
        <taxon>Etheostoma</taxon>
    </lineage>
</organism>
<feature type="region of interest" description="Disordered" evidence="1">
    <location>
        <begin position="72"/>
        <end position="96"/>
    </location>
</feature>
<dbReference type="AlphaFoldDB" id="A0A5J5DCD0"/>
<keyword evidence="3" id="KW-1185">Reference proteome</keyword>
<dbReference type="Proteomes" id="UP000327493">
    <property type="component" value="Chromosome 7"/>
</dbReference>
<evidence type="ECO:0000313" key="3">
    <source>
        <dbReference type="Proteomes" id="UP000327493"/>
    </source>
</evidence>
<dbReference type="EMBL" id="VOFY01000007">
    <property type="protein sequence ID" value="KAA8591469.1"/>
    <property type="molecule type" value="Genomic_DNA"/>
</dbReference>
<feature type="compositionally biased region" description="Basic and acidic residues" evidence="1">
    <location>
        <begin position="8"/>
        <end position="17"/>
    </location>
</feature>
<reference evidence="2 3" key="1">
    <citation type="submission" date="2019-08" db="EMBL/GenBank/DDBJ databases">
        <title>A chromosome-level genome assembly, high-density linkage maps, and genome scans reveal the genomic architecture of hybrid incompatibilities underlying speciation via character displacement in darters (Percidae: Etheostominae).</title>
        <authorList>
            <person name="Moran R.L."/>
            <person name="Catchen J.M."/>
            <person name="Fuller R.C."/>
        </authorList>
    </citation>
    <scope>NUCLEOTIDE SEQUENCE [LARGE SCALE GENOMIC DNA]</scope>
    <source>
        <strain evidence="2">EspeVRDwgs_2016</strain>
        <tissue evidence="2">Muscle</tissue>
    </source>
</reference>
<accession>A0A5J5DCD0</accession>
<protein>
    <submittedName>
        <fullName evidence="2">Uncharacterized protein</fullName>
    </submittedName>
</protein>
<gene>
    <name evidence="2" type="ORF">FQN60_002412</name>
</gene>
<comment type="caution">
    <text evidence="2">The sequence shown here is derived from an EMBL/GenBank/DDBJ whole genome shotgun (WGS) entry which is preliminary data.</text>
</comment>
<name>A0A5J5DCD0_9PERO</name>
<sequence>MTSLQRIWGKEGGELESRQAGGTATTAGFRINTNAPLIQPRRECISIHVGRSCSRGQSSTAPRLFRSFQNTEAPEQAGARPACGPADAIRSSFRGR</sequence>
<evidence type="ECO:0000313" key="2">
    <source>
        <dbReference type="EMBL" id="KAA8591469.1"/>
    </source>
</evidence>
<evidence type="ECO:0000256" key="1">
    <source>
        <dbReference type="SAM" id="MobiDB-lite"/>
    </source>
</evidence>